<comment type="caution">
    <text evidence="3">The sequence shown here is derived from an EMBL/GenBank/DDBJ whole genome shotgun (WGS) entry which is preliminary data.</text>
</comment>
<feature type="transmembrane region" description="Helical" evidence="2">
    <location>
        <begin position="12"/>
        <end position="29"/>
    </location>
</feature>
<evidence type="ECO:0000256" key="1">
    <source>
        <dbReference type="SAM" id="MobiDB-lite"/>
    </source>
</evidence>
<dbReference type="RefSeq" id="WP_169422039.1">
    <property type="nucleotide sequence ID" value="NZ_JABBFX010000003.1"/>
</dbReference>
<keyword evidence="4" id="KW-1185">Reference proteome</keyword>
<feature type="transmembrane region" description="Helical" evidence="2">
    <location>
        <begin position="35"/>
        <end position="54"/>
    </location>
</feature>
<name>A0A848HE75_9BURK</name>
<feature type="region of interest" description="Disordered" evidence="1">
    <location>
        <begin position="59"/>
        <end position="81"/>
    </location>
</feature>
<organism evidence="3 4">
    <name type="scientific">Ramlibacter agri</name>
    <dbReference type="NCBI Taxonomy" id="2728837"/>
    <lineage>
        <taxon>Bacteria</taxon>
        <taxon>Pseudomonadati</taxon>
        <taxon>Pseudomonadota</taxon>
        <taxon>Betaproteobacteria</taxon>
        <taxon>Burkholderiales</taxon>
        <taxon>Comamonadaceae</taxon>
        <taxon>Ramlibacter</taxon>
    </lineage>
</organism>
<accession>A0A848HE75</accession>
<evidence type="ECO:0000313" key="3">
    <source>
        <dbReference type="EMBL" id="NML47780.1"/>
    </source>
</evidence>
<feature type="compositionally biased region" description="Acidic residues" evidence="1">
    <location>
        <begin position="68"/>
        <end position="81"/>
    </location>
</feature>
<gene>
    <name evidence="3" type="ORF">HHL11_28790</name>
</gene>
<evidence type="ECO:0000256" key="2">
    <source>
        <dbReference type="SAM" id="Phobius"/>
    </source>
</evidence>
<keyword evidence="2" id="KW-0812">Transmembrane</keyword>
<sequence length="81" mass="8952">MRSWGSALLHGGHWPVVMAYLLFVLFFYIPANNQVFQAAESCVAFFITLGGWLFTSPSRMDKSHGPEDEGQAEEEGDTAPS</sequence>
<keyword evidence="2" id="KW-0472">Membrane</keyword>
<protein>
    <submittedName>
        <fullName evidence="3">Uncharacterized protein</fullName>
    </submittedName>
</protein>
<reference evidence="3 4" key="1">
    <citation type="submission" date="2020-04" db="EMBL/GenBank/DDBJ databases">
        <title>Ramlibacter sp. G-1-2-2 isolated from soil.</title>
        <authorList>
            <person name="Dahal R.H."/>
        </authorList>
    </citation>
    <scope>NUCLEOTIDE SEQUENCE [LARGE SCALE GENOMIC DNA]</scope>
    <source>
        <strain evidence="3 4">G-1-2-2</strain>
    </source>
</reference>
<dbReference type="AlphaFoldDB" id="A0A848HE75"/>
<proteinExistence type="predicted"/>
<evidence type="ECO:0000313" key="4">
    <source>
        <dbReference type="Proteomes" id="UP000541185"/>
    </source>
</evidence>
<keyword evidence="2" id="KW-1133">Transmembrane helix</keyword>
<dbReference type="Proteomes" id="UP000541185">
    <property type="component" value="Unassembled WGS sequence"/>
</dbReference>
<dbReference type="EMBL" id="JABBFX010000003">
    <property type="protein sequence ID" value="NML47780.1"/>
    <property type="molecule type" value="Genomic_DNA"/>
</dbReference>